<dbReference type="AlphaFoldDB" id="A0A1I5R940"/>
<dbReference type="InParanoid" id="A0A1I5R940"/>
<organism evidence="2 3">
    <name type="scientific">Actinomadura madurae</name>
    <dbReference type="NCBI Taxonomy" id="1993"/>
    <lineage>
        <taxon>Bacteria</taxon>
        <taxon>Bacillati</taxon>
        <taxon>Actinomycetota</taxon>
        <taxon>Actinomycetes</taxon>
        <taxon>Streptosporangiales</taxon>
        <taxon>Thermomonosporaceae</taxon>
        <taxon>Actinomadura</taxon>
    </lineage>
</organism>
<dbReference type="InterPro" id="IPR009061">
    <property type="entry name" value="DNA-bd_dom_put_sf"/>
</dbReference>
<dbReference type="InterPro" id="IPR036890">
    <property type="entry name" value="HATPase_C_sf"/>
</dbReference>
<feature type="domain" description="Helix-turn-helix" evidence="1">
    <location>
        <begin position="94"/>
        <end position="140"/>
    </location>
</feature>
<dbReference type="SUPFAM" id="SSF46955">
    <property type="entry name" value="Putative DNA-binding domain"/>
    <property type="match status" value="1"/>
</dbReference>
<dbReference type="STRING" id="1993.SAMN04489713_11525"/>
<accession>A0A1I5R940</accession>
<evidence type="ECO:0000313" key="3">
    <source>
        <dbReference type="Proteomes" id="UP000183413"/>
    </source>
</evidence>
<dbReference type="InterPro" id="IPR041657">
    <property type="entry name" value="HTH_17"/>
</dbReference>
<dbReference type="Proteomes" id="UP000183413">
    <property type="component" value="Unassembled WGS sequence"/>
</dbReference>
<dbReference type="Pfam" id="PF12728">
    <property type="entry name" value="HTH_17"/>
    <property type="match status" value="1"/>
</dbReference>
<evidence type="ECO:0000259" key="1">
    <source>
        <dbReference type="Pfam" id="PF12728"/>
    </source>
</evidence>
<reference evidence="2 3" key="1">
    <citation type="submission" date="2016-10" db="EMBL/GenBank/DDBJ databases">
        <authorList>
            <person name="de Groot N.N."/>
        </authorList>
    </citation>
    <scope>NUCLEOTIDE SEQUENCE [LARGE SCALE GENOMIC DNA]</scope>
    <source>
        <strain evidence="2 3">DSM 43067</strain>
    </source>
</reference>
<dbReference type="Gene3D" id="3.30.565.10">
    <property type="entry name" value="Histidine kinase-like ATPase, C-terminal domain"/>
    <property type="match status" value="1"/>
</dbReference>
<dbReference type="eggNOG" id="COG2452">
    <property type="taxonomic scope" value="Bacteria"/>
</dbReference>
<evidence type="ECO:0000313" key="2">
    <source>
        <dbReference type="EMBL" id="SFP54841.1"/>
    </source>
</evidence>
<name>A0A1I5R940_9ACTN</name>
<dbReference type="SUPFAM" id="SSF55874">
    <property type="entry name" value="ATPase domain of HSP90 chaperone/DNA topoisomerase II/histidine kinase"/>
    <property type="match status" value="1"/>
</dbReference>
<dbReference type="Gene3D" id="1.10.1660.10">
    <property type="match status" value="1"/>
</dbReference>
<sequence>MRSKRPVDAYNVRAVVSELVSNAVRHAVTDEVRVDAYADGDVYVVTVWDGWQGRLRRVDRHLPKCPPTRRTSPRIGDIDDAIMINGWDFGPGQLLTPGDVATMFRVAPKTVTRWADDGKPASVRTLGGVRRFSRRQVEHLIFGGGAQ</sequence>
<protein>
    <recommendedName>
        <fullName evidence="1">Helix-turn-helix domain-containing protein</fullName>
    </recommendedName>
</protein>
<proteinExistence type="predicted"/>
<dbReference type="EMBL" id="FOVH01000015">
    <property type="protein sequence ID" value="SFP54841.1"/>
    <property type="molecule type" value="Genomic_DNA"/>
</dbReference>
<gene>
    <name evidence="2" type="ORF">SAMN04489713_11525</name>
</gene>
<keyword evidence="3" id="KW-1185">Reference proteome</keyword>